<evidence type="ECO:0000313" key="6">
    <source>
        <dbReference type="EMBL" id="PGG95007.1"/>
    </source>
</evidence>
<dbReference type="SUPFAM" id="SSF56112">
    <property type="entry name" value="Protein kinase-like (PK-like)"/>
    <property type="match status" value="1"/>
</dbReference>
<keyword evidence="6" id="KW-0723">Serine/threonine-protein kinase</keyword>
<accession>A0A2B7WEN1</accession>
<evidence type="ECO:0000256" key="3">
    <source>
        <dbReference type="ARBA" id="ARBA00022777"/>
    </source>
</evidence>
<evidence type="ECO:0000259" key="5">
    <source>
        <dbReference type="PROSITE" id="PS50011"/>
    </source>
</evidence>
<keyword evidence="1" id="KW-0808">Transferase</keyword>
<dbReference type="AlphaFoldDB" id="A0A2B7WEN1"/>
<sequence>MGSCNIEYIKQPYWEDQGFLCLGTDEPSRRSHNAIVHTHGKSFHIKVTFKGEFYSEFLGPLFISTKPEKTKLKRREQFEKFLSAIDFEQFQFLDDTVTELELTPAHPCPRDGAGGLSSTTIASAASNLTKHLRWKIHEDSSRVLYPLYTSNETVSEVLCSDIQVLETLAGGVSRVQIPHSNRETCYVSKEIKRPFYRPWDTDVILQELENLKLFSNIPEIVQLTGVLLSENPYQSVPREHGPVVLRGLLLEYHAGGTLEDAMTDKDGSARPWQNWALQIARGLNHLHTKGITHMDLKPSNIVIDGRDNAVLIDISGIGGVTFEWLAPELRGMDNPISVPFETRQRNDIWAYGRLLSIIVESISMGDESTRSIEYVAKACFSDCPALRMRLPDAITRLHTL</sequence>
<evidence type="ECO:0000256" key="2">
    <source>
        <dbReference type="ARBA" id="ARBA00022741"/>
    </source>
</evidence>
<dbReference type="GO" id="GO:0005524">
    <property type="term" value="F:ATP binding"/>
    <property type="evidence" value="ECO:0007669"/>
    <property type="project" value="UniProtKB-KW"/>
</dbReference>
<dbReference type="GO" id="GO:0004674">
    <property type="term" value="F:protein serine/threonine kinase activity"/>
    <property type="evidence" value="ECO:0007669"/>
    <property type="project" value="UniProtKB-KW"/>
</dbReference>
<dbReference type="SMART" id="SM00220">
    <property type="entry name" value="S_TKc"/>
    <property type="match status" value="1"/>
</dbReference>
<dbReference type="Proteomes" id="UP000224634">
    <property type="component" value="Unassembled WGS sequence"/>
</dbReference>
<dbReference type="PROSITE" id="PS00108">
    <property type="entry name" value="PROTEIN_KINASE_ST"/>
    <property type="match status" value="1"/>
</dbReference>
<evidence type="ECO:0000256" key="1">
    <source>
        <dbReference type="ARBA" id="ARBA00022679"/>
    </source>
</evidence>
<keyword evidence="7" id="KW-1185">Reference proteome</keyword>
<reference evidence="6 7" key="1">
    <citation type="submission" date="2017-10" db="EMBL/GenBank/DDBJ databases">
        <title>Comparative genomics in systemic dimorphic fungi from Ajellomycetaceae.</title>
        <authorList>
            <person name="Munoz J.F."/>
            <person name="Mcewen J.G."/>
            <person name="Clay O.K."/>
            <person name="Cuomo C.A."/>
        </authorList>
    </citation>
    <scope>NUCLEOTIDE SEQUENCE [LARGE SCALE GENOMIC DNA]</scope>
    <source>
        <strain evidence="6 7">UAMH7299</strain>
    </source>
</reference>
<keyword evidence="2" id="KW-0547">Nucleotide-binding</keyword>
<name>A0A2B7WEN1_POLH7</name>
<feature type="domain" description="Protein kinase" evidence="5">
    <location>
        <begin position="162"/>
        <end position="400"/>
    </location>
</feature>
<dbReference type="PROSITE" id="PS50011">
    <property type="entry name" value="PROTEIN_KINASE_DOM"/>
    <property type="match status" value="1"/>
</dbReference>
<protein>
    <submittedName>
        <fullName evidence="6">Serine/threonine protein kinase</fullName>
    </submittedName>
</protein>
<dbReference type="InterPro" id="IPR000719">
    <property type="entry name" value="Prot_kinase_dom"/>
</dbReference>
<dbReference type="Gene3D" id="1.10.510.10">
    <property type="entry name" value="Transferase(Phosphotransferase) domain 1"/>
    <property type="match status" value="1"/>
</dbReference>
<dbReference type="PANTHER" id="PTHR44329:SF288">
    <property type="entry name" value="MITOGEN-ACTIVATED PROTEIN KINASE KINASE KINASE 20"/>
    <property type="match status" value="1"/>
</dbReference>
<dbReference type="InterPro" id="IPR008271">
    <property type="entry name" value="Ser/Thr_kinase_AS"/>
</dbReference>
<organism evidence="6 7">
    <name type="scientific">Polytolypa hystricis (strain UAMH7299)</name>
    <dbReference type="NCBI Taxonomy" id="1447883"/>
    <lineage>
        <taxon>Eukaryota</taxon>
        <taxon>Fungi</taxon>
        <taxon>Dikarya</taxon>
        <taxon>Ascomycota</taxon>
        <taxon>Pezizomycotina</taxon>
        <taxon>Eurotiomycetes</taxon>
        <taxon>Eurotiomycetidae</taxon>
        <taxon>Onygenales</taxon>
        <taxon>Onygenales incertae sedis</taxon>
        <taxon>Polytolypa</taxon>
    </lineage>
</organism>
<dbReference type="EMBL" id="PDNA01000551">
    <property type="protein sequence ID" value="PGG95007.1"/>
    <property type="molecule type" value="Genomic_DNA"/>
</dbReference>
<gene>
    <name evidence="6" type="ORF">AJ80_10050</name>
</gene>
<dbReference type="PANTHER" id="PTHR44329">
    <property type="entry name" value="SERINE/THREONINE-PROTEIN KINASE TNNI3K-RELATED"/>
    <property type="match status" value="1"/>
</dbReference>
<evidence type="ECO:0000256" key="4">
    <source>
        <dbReference type="ARBA" id="ARBA00022840"/>
    </source>
</evidence>
<dbReference type="InterPro" id="IPR051681">
    <property type="entry name" value="Ser/Thr_Kinases-Pseudokinases"/>
</dbReference>
<evidence type="ECO:0000313" key="7">
    <source>
        <dbReference type="Proteomes" id="UP000224634"/>
    </source>
</evidence>
<dbReference type="STRING" id="1447883.A0A2B7WEN1"/>
<keyword evidence="3 6" id="KW-0418">Kinase</keyword>
<dbReference type="Pfam" id="PF00069">
    <property type="entry name" value="Pkinase"/>
    <property type="match status" value="1"/>
</dbReference>
<dbReference type="OrthoDB" id="4204376at2759"/>
<keyword evidence="4" id="KW-0067">ATP-binding</keyword>
<comment type="caution">
    <text evidence="6">The sequence shown here is derived from an EMBL/GenBank/DDBJ whole genome shotgun (WGS) entry which is preliminary data.</text>
</comment>
<proteinExistence type="predicted"/>
<dbReference type="InterPro" id="IPR011009">
    <property type="entry name" value="Kinase-like_dom_sf"/>
</dbReference>